<dbReference type="EMBL" id="AP027081">
    <property type="protein sequence ID" value="BDU76363.1"/>
    <property type="molecule type" value="Genomic_DNA"/>
</dbReference>
<evidence type="ECO:0000259" key="2">
    <source>
        <dbReference type="Pfam" id="PF09835"/>
    </source>
</evidence>
<keyword evidence="1" id="KW-0472">Membrane</keyword>
<feature type="transmembrane region" description="Helical" evidence="1">
    <location>
        <begin position="76"/>
        <end position="102"/>
    </location>
</feature>
<keyword evidence="1" id="KW-0812">Transmembrane</keyword>
<name>A0AA48H5J1_9BACT</name>
<dbReference type="PANTHER" id="PTHR40547:SF1">
    <property type="entry name" value="SLL0298 PROTEIN"/>
    <property type="match status" value="1"/>
</dbReference>
<sequence length="190" mass="20868">MTDTPDQEAPAGAPPPKGLWTRLKGHILHPEMSPEQIALSFAIGLSVAFNPLLGLHTAIVLLACFLSRRLHRPVMLIAAFVNNPWTMVPIATASALAGNLLLGRGSRLDLSGIRWHEITWRSFVSREGLDGIFCMLKPILVPYLTGGFALCLLALPVGYVVMLAVARRLRRAHLHMPHLHLPKTSRKPSE</sequence>
<dbReference type="RefSeq" id="WP_243335040.1">
    <property type="nucleotide sequence ID" value="NZ_AP027081.1"/>
</dbReference>
<evidence type="ECO:0000313" key="3">
    <source>
        <dbReference type="EMBL" id="BDU76363.1"/>
    </source>
</evidence>
<reference evidence="3" key="1">
    <citation type="journal article" date="2023" name="Int. J. Syst. Evol. Microbiol.">
        <title>Mesoterricola silvestris gen. nov., sp. nov., Mesoterricola sediminis sp. nov., Geothrix oryzae sp. nov., Geothrix edaphica sp. nov., Geothrix rubra sp. nov., and Geothrix limicola sp. nov., six novel members of Acidobacteriota isolated from soils.</title>
        <authorList>
            <person name="Itoh H."/>
            <person name="Sugisawa Y."/>
            <person name="Mise K."/>
            <person name="Xu Z."/>
            <person name="Kuniyasu M."/>
            <person name="Ushijima N."/>
            <person name="Kawano K."/>
            <person name="Kobayashi E."/>
            <person name="Shiratori Y."/>
            <person name="Masuda Y."/>
            <person name="Senoo K."/>
        </authorList>
    </citation>
    <scope>NUCLEOTIDE SEQUENCE</scope>
    <source>
        <strain evidence="3">W786</strain>
    </source>
</reference>
<feature type="transmembrane region" description="Helical" evidence="1">
    <location>
        <begin position="143"/>
        <end position="166"/>
    </location>
</feature>
<organism evidence="3 4">
    <name type="scientific">Mesoterricola sediminis</name>
    <dbReference type="NCBI Taxonomy" id="2927980"/>
    <lineage>
        <taxon>Bacteria</taxon>
        <taxon>Pseudomonadati</taxon>
        <taxon>Acidobacteriota</taxon>
        <taxon>Holophagae</taxon>
        <taxon>Holophagales</taxon>
        <taxon>Holophagaceae</taxon>
        <taxon>Mesoterricola</taxon>
    </lineage>
</organism>
<feature type="domain" description="DUF2062" evidence="2">
    <location>
        <begin position="27"/>
        <end position="173"/>
    </location>
</feature>
<evidence type="ECO:0000256" key="1">
    <source>
        <dbReference type="SAM" id="Phobius"/>
    </source>
</evidence>
<gene>
    <name evidence="3" type="ORF">METESE_13210</name>
</gene>
<keyword evidence="4" id="KW-1185">Reference proteome</keyword>
<accession>A0AA48H5J1</accession>
<dbReference type="Pfam" id="PF09835">
    <property type="entry name" value="DUF2062"/>
    <property type="match status" value="1"/>
</dbReference>
<feature type="transmembrane region" description="Helical" evidence="1">
    <location>
        <begin position="37"/>
        <end position="64"/>
    </location>
</feature>
<dbReference type="InterPro" id="IPR018639">
    <property type="entry name" value="DUF2062"/>
</dbReference>
<protein>
    <recommendedName>
        <fullName evidence="2">DUF2062 domain-containing protein</fullName>
    </recommendedName>
</protein>
<dbReference type="AlphaFoldDB" id="A0AA48H5J1"/>
<dbReference type="PANTHER" id="PTHR40547">
    <property type="entry name" value="SLL0298 PROTEIN"/>
    <property type="match status" value="1"/>
</dbReference>
<proteinExistence type="predicted"/>
<keyword evidence="1" id="KW-1133">Transmembrane helix</keyword>
<evidence type="ECO:0000313" key="4">
    <source>
        <dbReference type="Proteomes" id="UP001228113"/>
    </source>
</evidence>
<dbReference type="Proteomes" id="UP001228113">
    <property type="component" value="Chromosome"/>
</dbReference>
<dbReference type="KEGG" id="msea:METESE_13210"/>